<name>A0ABQ6JPB8_9ACTN</name>
<evidence type="ECO:0000256" key="1">
    <source>
        <dbReference type="SAM" id="Phobius"/>
    </source>
</evidence>
<keyword evidence="1" id="KW-1133">Transmembrane helix</keyword>
<comment type="caution">
    <text evidence="2">The sequence shown here is derived from an EMBL/GenBank/DDBJ whole genome shotgun (WGS) entry which is preliminary data.</text>
</comment>
<evidence type="ECO:0000313" key="2">
    <source>
        <dbReference type="EMBL" id="GMA88969.1"/>
    </source>
</evidence>
<feature type="transmembrane region" description="Helical" evidence="1">
    <location>
        <begin position="7"/>
        <end position="28"/>
    </location>
</feature>
<dbReference type="EMBL" id="BSUZ01000001">
    <property type="protein sequence ID" value="GMA88969.1"/>
    <property type="molecule type" value="Genomic_DNA"/>
</dbReference>
<keyword evidence="1" id="KW-0472">Membrane</keyword>
<sequence>MSRRVRLRVEVVLAAVSTVLTVLSLAWPTWFEDWLGESPDGGDGSAERLLALVWLAGTVLFTLLARRDARLLRARPSP</sequence>
<dbReference type="Proteomes" id="UP001157017">
    <property type="component" value="Unassembled WGS sequence"/>
</dbReference>
<reference evidence="3" key="1">
    <citation type="journal article" date="2019" name="Int. J. Syst. Evol. Microbiol.">
        <title>The Global Catalogue of Microorganisms (GCM) 10K type strain sequencing project: providing services to taxonomists for standard genome sequencing and annotation.</title>
        <authorList>
            <consortium name="The Broad Institute Genomics Platform"/>
            <consortium name="The Broad Institute Genome Sequencing Center for Infectious Disease"/>
            <person name="Wu L."/>
            <person name="Ma J."/>
        </authorList>
    </citation>
    <scope>NUCLEOTIDE SEQUENCE [LARGE SCALE GENOMIC DNA]</scope>
    <source>
        <strain evidence="3">NBRC 108730</strain>
    </source>
</reference>
<organism evidence="2 3">
    <name type="scientific">Angustibacter aerolatus</name>
    <dbReference type="NCBI Taxonomy" id="1162965"/>
    <lineage>
        <taxon>Bacteria</taxon>
        <taxon>Bacillati</taxon>
        <taxon>Actinomycetota</taxon>
        <taxon>Actinomycetes</taxon>
        <taxon>Kineosporiales</taxon>
        <taxon>Kineosporiaceae</taxon>
    </lineage>
</organism>
<accession>A0ABQ6JPB8</accession>
<proteinExistence type="predicted"/>
<gene>
    <name evidence="2" type="ORF">GCM10025868_42190</name>
</gene>
<protein>
    <submittedName>
        <fullName evidence="2">Uncharacterized protein</fullName>
    </submittedName>
</protein>
<evidence type="ECO:0000313" key="3">
    <source>
        <dbReference type="Proteomes" id="UP001157017"/>
    </source>
</evidence>
<keyword evidence="1" id="KW-0812">Transmembrane</keyword>
<feature type="transmembrane region" description="Helical" evidence="1">
    <location>
        <begin position="48"/>
        <end position="65"/>
    </location>
</feature>
<keyword evidence="3" id="KW-1185">Reference proteome</keyword>